<feature type="transmembrane region" description="Helical" evidence="6">
    <location>
        <begin position="348"/>
        <end position="370"/>
    </location>
</feature>
<dbReference type="GO" id="GO:0015244">
    <property type="term" value="F:fluconazole transmembrane transporter activity"/>
    <property type="evidence" value="ECO:0007669"/>
    <property type="project" value="TreeGrafter"/>
</dbReference>
<dbReference type="GeneID" id="37013648"/>
<dbReference type="PROSITE" id="PS50850">
    <property type="entry name" value="MFS"/>
    <property type="match status" value="1"/>
</dbReference>
<feature type="transmembrane region" description="Helical" evidence="6">
    <location>
        <begin position="509"/>
        <end position="530"/>
    </location>
</feature>
<feature type="transmembrane region" description="Helical" evidence="6">
    <location>
        <begin position="568"/>
        <end position="589"/>
    </location>
</feature>
<feature type="transmembrane region" description="Helical" evidence="6">
    <location>
        <begin position="536"/>
        <end position="561"/>
    </location>
</feature>
<dbReference type="SUPFAM" id="SSF103473">
    <property type="entry name" value="MFS general substrate transporter"/>
    <property type="match status" value="1"/>
</dbReference>
<keyword evidence="9" id="KW-1185">Reference proteome</keyword>
<dbReference type="OrthoDB" id="3357846at2759"/>
<dbReference type="RefSeq" id="XP_025349395.1">
    <property type="nucleotide sequence ID" value="XM_025491914.1"/>
</dbReference>
<reference evidence="8 9" key="1">
    <citation type="journal article" date="2018" name="Mol. Biol. Evol.">
        <title>Broad Genomic Sampling Reveals a Smut Pathogenic Ancestry of the Fungal Clade Ustilaginomycotina.</title>
        <authorList>
            <person name="Kijpornyongpan T."/>
            <person name="Mondo S.J."/>
            <person name="Barry K."/>
            <person name="Sandor L."/>
            <person name="Lee J."/>
            <person name="Lipzen A."/>
            <person name="Pangilinan J."/>
            <person name="LaButti K."/>
            <person name="Hainaut M."/>
            <person name="Henrissat B."/>
            <person name="Grigoriev I.V."/>
            <person name="Spatafora J.W."/>
            <person name="Aime M.C."/>
        </authorList>
    </citation>
    <scope>NUCLEOTIDE SEQUENCE [LARGE SCALE GENOMIC DNA]</scope>
    <source>
        <strain evidence="8 9">MCA 4718</strain>
    </source>
</reference>
<keyword evidence="2 6" id="KW-0812">Transmembrane</keyword>
<organism evidence="8 9">
    <name type="scientific">Pseudomicrostroma glucosiphilum</name>
    <dbReference type="NCBI Taxonomy" id="1684307"/>
    <lineage>
        <taxon>Eukaryota</taxon>
        <taxon>Fungi</taxon>
        <taxon>Dikarya</taxon>
        <taxon>Basidiomycota</taxon>
        <taxon>Ustilaginomycotina</taxon>
        <taxon>Exobasidiomycetes</taxon>
        <taxon>Microstromatales</taxon>
        <taxon>Microstromatales incertae sedis</taxon>
        <taxon>Pseudomicrostroma</taxon>
    </lineage>
</organism>
<feature type="transmembrane region" description="Helical" evidence="6">
    <location>
        <begin position="224"/>
        <end position="247"/>
    </location>
</feature>
<name>A0A316UGF5_9BASI</name>
<dbReference type="PANTHER" id="PTHR23502">
    <property type="entry name" value="MAJOR FACILITATOR SUPERFAMILY"/>
    <property type="match status" value="1"/>
</dbReference>
<evidence type="ECO:0000256" key="6">
    <source>
        <dbReference type="SAM" id="Phobius"/>
    </source>
</evidence>
<feature type="region of interest" description="Disordered" evidence="5">
    <location>
        <begin position="44"/>
        <end position="84"/>
    </location>
</feature>
<dbReference type="GO" id="GO:0005886">
    <property type="term" value="C:plasma membrane"/>
    <property type="evidence" value="ECO:0007669"/>
    <property type="project" value="TreeGrafter"/>
</dbReference>
<accession>A0A316UGF5</accession>
<dbReference type="Gene3D" id="1.20.1250.20">
    <property type="entry name" value="MFS general substrate transporter like domains"/>
    <property type="match status" value="1"/>
</dbReference>
<evidence type="ECO:0000256" key="4">
    <source>
        <dbReference type="ARBA" id="ARBA00023136"/>
    </source>
</evidence>
<dbReference type="InterPro" id="IPR020846">
    <property type="entry name" value="MFS_dom"/>
</dbReference>
<feature type="transmembrane region" description="Helical" evidence="6">
    <location>
        <begin position="467"/>
        <end position="488"/>
    </location>
</feature>
<sequence>MLELIRDTFFGQLIYLASSRKRMQFPEEKADFIVPEQYRLGYKEAQQKRNTSPQEGAEKSYFAQERKSTHPRGSPLQTPGGDVFVNAHHDAQSIRDAEGQTPGVARTPGATSGAAPPLGSDREPPSRQSSDRTLDEGRRTSGAQSGDEEKNQKNLPNAHEDDAEGRDPYIVDWYGPDDPQNPLNWSQPKKAFVTSLLCYLTFSVYAGSSIVTPGLEDFAAKHQVGVVVATLSLTLYVLGYGIGPMFLSSLSEIPSIGRNVPYILTLAVFVVLQVPTALISSTAGFFILRFLAGVFGSPPLATGGATISDMFHPKVRAPWIGVWGISCVCGPALGPLIGGFAFDGTNNYAWTIWPILFASGGALLLLIFTLPETSSTNILARRAARLRKLTGNKELRSQGEIIQANMTGKEIAMMTLVRPFLLTILDPMVLLLNLLIGLVYAILYVWLEAFPIVYVEAVYTFNYGEMGLAFLSILVGAVLAFAAFLWYCKVRLEPMFDRKGGRLDPEDRLEPALVSLIFLPICLFGFGWTATASIHWIVPTIFAGMFSIGTFGAFQAVLNFLADAYPDYVASVLASNDLFRSIMGAAFPLFARAMFNNLQAMNGPTAFPVAWGCTLLGCLTILFVPLPWVFYFYGPQLRKASRYASY</sequence>
<evidence type="ECO:0000256" key="3">
    <source>
        <dbReference type="ARBA" id="ARBA00022989"/>
    </source>
</evidence>
<feature type="compositionally biased region" description="Basic and acidic residues" evidence="5">
    <location>
        <begin position="120"/>
        <end position="139"/>
    </location>
</feature>
<evidence type="ECO:0000313" key="8">
    <source>
        <dbReference type="EMBL" id="PWN22235.1"/>
    </source>
</evidence>
<dbReference type="CDD" id="cd17323">
    <property type="entry name" value="MFS_Tpo1_MDR_like"/>
    <property type="match status" value="1"/>
</dbReference>
<feature type="region of interest" description="Disordered" evidence="5">
    <location>
        <begin position="96"/>
        <end position="174"/>
    </location>
</feature>
<comment type="subcellular location">
    <subcellularLocation>
        <location evidence="1">Membrane</location>
        <topology evidence="1">Multi-pass membrane protein</topology>
    </subcellularLocation>
</comment>
<dbReference type="InterPro" id="IPR036259">
    <property type="entry name" value="MFS_trans_sf"/>
</dbReference>
<proteinExistence type="predicted"/>
<feature type="transmembrane region" description="Helical" evidence="6">
    <location>
        <begin position="286"/>
        <end position="307"/>
    </location>
</feature>
<gene>
    <name evidence="8" type="ORF">BCV69DRAFT_281245</name>
</gene>
<dbReference type="GO" id="GO:1990961">
    <property type="term" value="P:xenobiotic detoxification by transmembrane export across the plasma membrane"/>
    <property type="evidence" value="ECO:0007669"/>
    <property type="project" value="TreeGrafter"/>
</dbReference>
<dbReference type="STRING" id="1684307.A0A316UGF5"/>
<evidence type="ECO:0000256" key="1">
    <source>
        <dbReference type="ARBA" id="ARBA00004141"/>
    </source>
</evidence>
<feature type="transmembrane region" description="Helical" evidence="6">
    <location>
        <begin position="319"/>
        <end position="342"/>
    </location>
</feature>
<dbReference type="Pfam" id="PF07690">
    <property type="entry name" value="MFS_1"/>
    <property type="match status" value="1"/>
</dbReference>
<protein>
    <submittedName>
        <fullName evidence="8">Putative FLR1-putative H+ antiporter</fullName>
    </submittedName>
</protein>
<feature type="transmembrane region" description="Helical" evidence="6">
    <location>
        <begin position="609"/>
        <end position="633"/>
    </location>
</feature>
<keyword evidence="3 6" id="KW-1133">Transmembrane helix</keyword>
<dbReference type="Proteomes" id="UP000245942">
    <property type="component" value="Unassembled WGS sequence"/>
</dbReference>
<evidence type="ECO:0000256" key="5">
    <source>
        <dbReference type="SAM" id="MobiDB-lite"/>
    </source>
</evidence>
<dbReference type="FunFam" id="1.20.1250.20:FF:000011">
    <property type="entry name" value="MFS multidrug transporter, putative"/>
    <property type="match status" value="1"/>
</dbReference>
<dbReference type="InterPro" id="IPR011701">
    <property type="entry name" value="MFS"/>
</dbReference>
<feature type="transmembrane region" description="Helical" evidence="6">
    <location>
        <begin position="259"/>
        <end position="280"/>
    </location>
</feature>
<feature type="transmembrane region" description="Helical" evidence="6">
    <location>
        <begin position="191"/>
        <end position="212"/>
    </location>
</feature>
<dbReference type="AlphaFoldDB" id="A0A316UGF5"/>
<evidence type="ECO:0000256" key="2">
    <source>
        <dbReference type="ARBA" id="ARBA00022692"/>
    </source>
</evidence>
<keyword evidence="4 6" id="KW-0472">Membrane</keyword>
<evidence type="ECO:0000313" key="9">
    <source>
        <dbReference type="Proteomes" id="UP000245942"/>
    </source>
</evidence>
<feature type="transmembrane region" description="Helical" evidence="6">
    <location>
        <begin position="420"/>
        <end position="447"/>
    </location>
</feature>
<evidence type="ECO:0000259" key="7">
    <source>
        <dbReference type="PROSITE" id="PS50850"/>
    </source>
</evidence>
<dbReference type="PANTHER" id="PTHR23502:SF23">
    <property type="entry name" value="FLUCONAZOLE RESISTANCE PROTEIN 1"/>
    <property type="match status" value="1"/>
</dbReference>
<feature type="domain" description="Major facilitator superfamily (MFS) profile" evidence="7">
    <location>
        <begin position="193"/>
        <end position="629"/>
    </location>
</feature>
<dbReference type="EMBL" id="KZ819323">
    <property type="protein sequence ID" value="PWN22235.1"/>
    <property type="molecule type" value="Genomic_DNA"/>
</dbReference>